<comment type="caution">
    <text evidence="3">The sequence shown here is derived from an EMBL/GenBank/DDBJ whole genome shotgun (WGS) entry which is preliminary data.</text>
</comment>
<name>A0A2S5CFS4_9GAMM</name>
<dbReference type="RefSeq" id="WP_103975952.1">
    <property type="nucleotide sequence ID" value="NZ_PGFZ01000034.1"/>
</dbReference>
<evidence type="ECO:0000313" key="4">
    <source>
        <dbReference type="Proteomes" id="UP000237423"/>
    </source>
</evidence>
<gene>
    <name evidence="3" type="ORF">AADEFJLK_04572</name>
</gene>
<dbReference type="Proteomes" id="UP000237423">
    <property type="component" value="Unassembled WGS sequence"/>
</dbReference>
<dbReference type="AlphaFoldDB" id="A0A2S5CFS4"/>
<proteinExistence type="predicted"/>
<feature type="compositionally biased region" description="Polar residues" evidence="2">
    <location>
        <begin position="89"/>
        <end position="103"/>
    </location>
</feature>
<evidence type="ECO:0000256" key="1">
    <source>
        <dbReference type="SAM" id="Coils"/>
    </source>
</evidence>
<reference evidence="3 4" key="1">
    <citation type="submission" date="2017-11" db="EMBL/GenBank/DDBJ databases">
        <title>Draft Genome Sequence of Methylobacter psychrotolerans Sph1T, an Obligate Methanotroph from Low-Temperature Environments.</title>
        <authorList>
            <person name="Oshkin I.Y."/>
            <person name="Miroshnikov K."/>
            <person name="Belova S.E."/>
            <person name="Korzhenkov A."/>
            <person name="Toshchakov S.V."/>
            <person name="Dedysh S.N."/>
        </authorList>
    </citation>
    <scope>NUCLEOTIDE SEQUENCE [LARGE SCALE GENOMIC DNA]</scope>
    <source>
        <strain evidence="3 4">Sph1</strain>
    </source>
</reference>
<dbReference type="EMBL" id="PGFZ01000034">
    <property type="protein sequence ID" value="POZ49656.1"/>
    <property type="molecule type" value="Genomic_DNA"/>
</dbReference>
<organism evidence="3 4">
    <name type="scientific">Methylovulum psychrotolerans</name>
    <dbReference type="NCBI Taxonomy" id="1704499"/>
    <lineage>
        <taxon>Bacteria</taxon>
        <taxon>Pseudomonadati</taxon>
        <taxon>Pseudomonadota</taxon>
        <taxon>Gammaproteobacteria</taxon>
        <taxon>Methylococcales</taxon>
        <taxon>Methylococcaceae</taxon>
        <taxon>Methylovulum</taxon>
    </lineage>
</organism>
<evidence type="ECO:0000256" key="2">
    <source>
        <dbReference type="SAM" id="MobiDB-lite"/>
    </source>
</evidence>
<evidence type="ECO:0008006" key="5">
    <source>
        <dbReference type="Google" id="ProtNLM"/>
    </source>
</evidence>
<feature type="region of interest" description="Disordered" evidence="2">
    <location>
        <begin position="87"/>
        <end position="109"/>
    </location>
</feature>
<accession>A0A2S5CFS4</accession>
<evidence type="ECO:0000313" key="3">
    <source>
        <dbReference type="EMBL" id="POZ49656.1"/>
    </source>
</evidence>
<keyword evidence="1" id="KW-0175">Coiled coil</keyword>
<feature type="coiled-coil region" evidence="1">
    <location>
        <begin position="7"/>
        <end position="40"/>
    </location>
</feature>
<protein>
    <recommendedName>
        <fullName evidence="5">Mobilization protein</fullName>
    </recommendedName>
</protein>
<sequence length="109" mass="12086">MTGNEKLAKLLEQRKAIDTQIRLEQNRENAKKKKDDTRRKILAGAAVLDEASKHPKFKADIDKLLGRFLKRSDERALFGLPPLPVQAAATHNTGKTPPTNAEATSKAKD</sequence>